<feature type="domain" description="Helicase ATP-binding" evidence="9">
    <location>
        <begin position="273"/>
        <end position="468"/>
    </location>
</feature>
<gene>
    <name evidence="11" type="ORF">A2538_00080</name>
</gene>
<dbReference type="GO" id="GO:0016787">
    <property type="term" value="F:hydrolase activity"/>
    <property type="evidence" value="ECO:0007669"/>
    <property type="project" value="UniProtKB-KW"/>
</dbReference>
<dbReference type="InterPro" id="IPR027417">
    <property type="entry name" value="P-loop_NTPase"/>
</dbReference>
<evidence type="ECO:0000256" key="2">
    <source>
        <dbReference type="ARBA" id="ARBA00022763"/>
    </source>
</evidence>
<dbReference type="Pfam" id="PF00270">
    <property type="entry name" value="DEAD"/>
    <property type="match status" value="1"/>
</dbReference>
<dbReference type="GO" id="GO:0003677">
    <property type="term" value="F:DNA binding"/>
    <property type="evidence" value="ECO:0007669"/>
    <property type="project" value="UniProtKB-KW"/>
</dbReference>
<evidence type="ECO:0000256" key="4">
    <source>
        <dbReference type="ARBA" id="ARBA00022806"/>
    </source>
</evidence>
<dbReference type="EMBL" id="MFRE01000008">
    <property type="protein sequence ID" value="OGH94528.1"/>
    <property type="molecule type" value="Genomic_DNA"/>
</dbReference>
<evidence type="ECO:0000313" key="11">
    <source>
        <dbReference type="EMBL" id="OGH94528.1"/>
    </source>
</evidence>
<accession>A0A1F6PEI0</accession>
<dbReference type="GO" id="GO:0003678">
    <property type="term" value="F:DNA helicase activity"/>
    <property type="evidence" value="ECO:0007669"/>
    <property type="project" value="TreeGrafter"/>
</dbReference>
<evidence type="ECO:0000256" key="8">
    <source>
        <dbReference type="ARBA" id="ARBA00049819"/>
    </source>
</evidence>
<dbReference type="NCBIfam" id="NF008165">
    <property type="entry name" value="PRK10917.1-3"/>
    <property type="match status" value="1"/>
</dbReference>
<keyword evidence="6" id="KW-0238">DNA-binding</keyword>
<keyword evidence="5" id="KW-0067">ATP-binding</keyword>
<dbReference type="InterPro" id="IPR014001">
    <property type="entry name" value="Helicase_ATP-bd"/>
</dbReference>
<dbReference type="InterPro" id="IPR001650">
    <property type="entry name" value="Helicase_C-like"/>
</dbReference>
<keyword evidence="1" id="KW-0547">Nucleotide-binding</keyword>
<evidence type="ECO:0000256" key="1">
    <source>
        <dbReference type="ARBA" id="ARBA00022741"/>
    </source>
</evidence>
<dbReference type="SUPFAM" id="SSF52540">
    <property type="entry name" value="P-loop containing nucleoside triphosphate hydrolases"/>
    <property type="match status" value="2"/>
</dbReference>
<dbReference type="GO" id="GO:0005524">
    <property type="term" value="F:ATP binding"/>
    <property type="evidence" value="ECO:0007669"/>
    <property type="project" value="UniProtKB-KW"/>
</dbReference>
<name>A0A1F6PEI0_9BACT</name>
<reference evidence="11 12" key="1">
    <citation type="journal article" date="2016" name="Nat. Commun.">
        <title>Thousands of microbial genomes shed light on interconnected biogeochemical processes in an aquifer system.</title>
        <authorList>
            <person name="Anantharaman K."/>
            <person name="Brown C.T."/>
            <person name="Hug L.A."/>
            <person name="Sharon I."/>
            <person name="Castelle C.J."/>
            <person name="Probst A.J."/>
            <person name="Thomas B.C."/>
            <person name="Singh A."/>
            <person name="Wilkins M.J."/>
            <person name="Karaoz U."/>
            <person name="Brodie E.L."/>
            <person name="Williams K.H."/>
            <person name="Hubbard S.S."/>
            <person name="Banfield J.F."/>
        </authorList>
    </citation>
    <scope>NUCLEOTIDE SEQUENCE [LARGE SCALE GENOMIC DNA]</scope>
</reference>
<dbReference type="PROSITE" id="PS51192">
    <property type="entry name" value="HELICASE_ATP_BIND_1"/>
    <property type="match status" value="1"/>
</dbReference>
<dbReference type="InterPro" id="IPR047112">
    <property type="entry name" value="RecG/Mfd"/>
</dbReference>
<dbReference type="Pfam" id="PF00271">
    <property type="entry name" value="Helicase_C"/>
    <property type="match status" value="1"/>
</dbReference>
<dbReference type="InterPro" id="IPR012340">
    <property type="entry name" value="NA-bd_OB-fold"/>
</dbReference>
<dbReference type="Gene3D" id="2.40.50.140">
    <property type="entry name" value="Nucleic acid-binding proteins"/>
    <property type="match status" value="1"/>
</dbReference>
<dbReference type="AlphaFoldDB" id="A0A1F6PEI0"/>
<dbReference type="Pfam" id="PF17191">
    <property type="entry name" value="RecG_wedge"/>
    <property type="match status" value="1"/>
</dbReference>
<dbReference type="STRING" id="1798709.A2538_00080"/>
<dbReference type="Proteomes" id="UP000178254">
    <property type="component" value="Unassembled WGS sequence"/>
</dbReference>
<dbReference type="PROSITE" id="PS51194">
    <property type="entry name" value="HELICASE_CTER"/>
    <property type="match status" value="1"/>
</dbReference>
<evidence type="ECO:0000256" key="7">
    <source>
        <dbReference type="ARBA" id="ARBA00023204"/>
    </source>
</evidence>
<keyword evidence="7" id="KW-0234">DNA repair</keyword>
<dbReference type="SMART" id="SM00490">
    <property type="entry name" value="HELICc"/>
    <property type="match status" value="1"/>
</dbReference>
<dbReference type="PANTHER" id="PTHR47964:SF1">
    <property type="entry name" value="ATP-DEPENDENT DNA HELICASE HOMOLOG RECG, CHLOROPLASTIC"/>
    <property type="match status" value="1"/>
</dbReference>
<dbReference type="InterPro" id="IPR033454">
    <property type="entry name" value="RecG_wedge"/>
</dbReference>
<proteinExistence type="predicted"/>
<evidence type="ECO:0000256" key="6">
    <source>
        <dbReference type="ARBA" id="ARBA00023125"/>
    </source>
</evidence>
<dbReference type="Gene3D" id="3.40.50.300">
    <property type="entry name" value="P-loop containing nucleotide triphosphate hydrolases"/>
    <property type="match status" value="2"/>
</dbReference>
<dbReference type="PANTHER" id="PTHR47964">
    <property type="entry name" value="ATP-DEPENDENT DNA HELICASE HOMOLOG RECG, CHLOROPLASTIC"/>
    <property type="match status" value="1"/>
</dbReference>
<comment type="caution">
    <text evidence="11">The sequence shown here is derived from an EMBL/GenBank/DDBJ whole genome shotgun (WGS) entry which is preliminary data.</text>
</comment>
<keyword evidence="2" id="KW-0227">DNA damage</keyword>
<dbReference type="GO" id="GO:0006281">
    <property type="term" value="P:DNA repair"/>
    <property type="evidence" value="ECO:0007669"/>
    <property type="project" value="UniProtKB-KW"/>
</dbReference>
<protein>
    <recommendedName>
        <fullName evidence="8">Probable DNA 3'-5' helicase RecG</fullName>
    </recommendedName>
</protein>
<evidence type="ECO:0000256" key="5">
    <source>
        <dbReference type="ARBA" id="ARBA00022840"/>
    </source>
</evidence>
<evidence type="ECO:0000256" key="3">
    <source>
        <dbReference type="ARBA" id="ARBA00022801"/>
    </source>
</evidence>
<dbReference type="SMART" id="SM00487">
    <property type="entry name" value="DEXDc"/>
    <property type="match status" value="1"/>
</dbReference>
<organism evidence="11 12">
    <name type="scientific">Candidatus Magasanikbacteria bacterium RIFOXYD2_FULL_41_14</name>
    <dbReference type="NCBI Taxonomy" id="1798709"/>
    <lineage>
        <taxon>Bacteria</taxon>
        <taxon>Candidatus Magasanikiibacteriota</taxon>
    </lineage>
</organism>
<dbReference type="InterPro" id="IPR011545">
    <property type="entry name" value="DEAD/DEAH_box_helicase_dom"/>
</dbReference>
<keyword evidence="4" id="KW-0347">Helicase</keyword>
<evidence type="ECO:0000313" key="12">
    <source>
        <dbReference type="Proteomes" id="UP000178254"/>
    </source>
</evidence>
<keyword evidence="3" id="KW-0378">Hydrolase</keyword>
<sequence>MNLSTKISQFPRVRKTVVKRLEKLGIKTTADLLFYFPTRYDDFRQIVKVKDLCEGAAVTVKVRVEFISNKHGWRSHKTVTEALVSDETESLRVVWFNQPYLAKSIKSGEWLYLSGKVKSDMLGAQLVSPIYEKVANGINASTACLAPIYPLTSGLTQKQVRFLMKQALEIAPAVTDWLPSEIMEKLDLTPLPDALAGIHFPKDEIERDNAIKRLKFGELFLLQLRSSLARAKKLKQKAPKIKFQEQAIKDFVNGLPFVLTASQKKSAWEILQDLEKPHPMNRLLSGEVGSGKTVVAAMAAYDTASNNFQTVILVPTEILASQHYASFKKLLPKNKIALLTNSQFRISDFIFQNTTKASQRREVIKKIKDGDREIIIGTHALLSDKIKFKNLGLIVVDEQHRFGVEQRRTLKEKVAVACPDASVGMLDFQTSRRDVGTIKSAHFLSMTATPIPRSLALLIYGDLDLSAITELPLGRKPVLTRYVSADNRQKAYDFIRAQIKKGRQAFVVCPLIEAASFVIPAKAGIQSPGSIDDSLDPRFYGDDTVIGTTNTNDKKSVLSEYEKLSKKIFPDLRVDYLHGRLKGAEKENIMNKFKTKEIDILVSTSVVEVGVDMPNASVMMIEGAERFGMAQLHQFRGRVGRAEHQSYCFLFSTDESNSEDINNRLKYFEKHNDGFKLAEYDLERRGPGAVYGIEQSGHVDLKLATLGDRDIIKSARDWAGKVVENLADYPTVATKIKDFNTKIHWE</sequence>
<feature type="domain" description="Helicase C-terminal" evidence="10">
    <location>
        <begin position="530"/>
        <end position="683"/>
    </location>
</feature>
<evidence type="ECO:0000259" key="10">
    <source>
        <dbReference type="PROSITE" id="PS51194"/>
    </source>
</evidence>
<dbReference type="CDD" id="cd04488">
    <property type="entry name" value="RecG_wedge_OBF"/>
    <property type="match status" value="1"/>
</dbReference>
<dbReference type="InterPro" id="IPR045562">
    <property type="entry name" value="RecG_dom3_C"/>
</dbReference>
<evidence type="ECO:0000259" key="9">
    <source>
        <dbReference type="PROSITE" id="PS51192"/>
    </source>
</evidence>
<dbReference type="Pfam" id="PF19833">
    <property type="entry name" value="RecG_dom3_C"/>
    <property type="match status" value="1"/>
</dbReference>
<dbReference type="SUPFAM" id="SSF50249">
    <property type="entry name" value="Nucleic acid-binding proteins"/>
    <property type="match status" value="1"/>
</dbReference>